<dbReference type="Proteomes" id="UP000186601">
    <property type="component" value="Unassembled WGS sequence"/>
</dbReference>
<accession>A0A2R6RHW7</accession>
<evidence type="ECO:0000259" key="1">
    <source>
        <dbReference type="PROSITE" id="PS50181"/>
    </source>
</evidence>
<gene>
    <name evidence="2" type="ORF">PHLCEN_2v2774</name>
</gene>
<sequence>MPLDIIDEVFSQLLPLDLLHLAQTTKEFRAFLMTRGASRYWKVARRNVEGLPDCPEDLSEPEYANLAFSNRCNNCLKLCQKVRWSIGQRLCAKCTRDYDSTDRPYDRFYEVMLGLTWPCDVSLHVALSFAFEGFEELRVIKRRKCRIELPEITAFKDKWIGLSQEAHLQFLKLVRDKQATDEKHARLCDIWYNSYKAARSDHLNASRKSRRKSIYEKLETLGWGDEFDKMSHVRLVRFTRLPEVKQPTVLTDRIWKRIEPQMVAYMEESKAERLLELQRPCLADRFELLKKVVLNMHRADEVFPFALDFALSLTEVRQIIDVPHDVKVTEEDLMTLLPVVPKFLEDWKRKGASHFSELVKRDVPVPDGIDPLSLAVATIFKCDCRIMKTYPDVLLHRCGLYWSYGKCEDQYTEAASNLLQYGSQSWARCKAVAGDIKNIIEACGEDPLQVTASHMDSVDARVTCLPCNKPGLQRIMTWRAAVDHKCNPDFSHYQEAKWEKVSEAHCIAVKDLEVTSKGLVRAAYESSSVFACAHCPRSDLNKGHVSLSTLKRHLLESHEIPEPSNEKDYVRHAGGPSMICRPVFLISPDYNGDVYYENMSGYLARGEAKVYDI</sequence>
<dbReference type="EMBL" id="MLYV02000256">
    <property type="protein sequence ID" value="PSS29626.1"/>
    <property type="molecule type" value="Genomic_DNA"/>
</dbReference>
<dbReference type="AlphaFoldDB" id="A0A2R6RHW7"/>
<evidence type="ECO:0000313" key="2">
    <source>
        <dbReference type="EMBL" id="PSS29626.1"/>
    </source>
</evidence>
<feature type="domain" description="F-box" evidence="1">
    <location>
        <begin position="1"/>
        <end position="44"/>
    </location>
</feature>
<evidence type="ECO:0000313" key="3">
    <source>
        <dbReference type="Proteomes" id="UP000186601"/>
    </source>
</evidence>
<dbReference type="STRING" id="98765.A0A2R6RHW7"/>
<keyword evidence="3" id="KW-1185">Reference proteome</keyword>
<dbReference type="OrthoDB" id="2322499at2759"/>
<dbReference type="InterPro" id="IPR001810">
    <property type="entry name" value="F-box_dom"/>
</dbReference>
<name>A0A2R6RHW7_9APHY</name>
<comment type="caution">
    <text evidence="2">The sequence shown here is derived from an EMBL/GenBank/DDBJ whole genome shotgun (WGS) entry which is preliminary data.</text>
</comment>
<dbReference type="PROSITE" id="PS50181">
    <property type="entry name" value="FBOX"/>
    <property type="match status" value="1"/>
</dbReference>
<protein>
    <recommendedName>
        <fullName evidence="1">F-box domain-containing protein</fullName>
    </recommendedName>
</protein>
<organism evidence="2 3">
    <name type="scientific">Hermanssonia centrifuga</name>
    <dbReference type="NCBI Taxonomy" id="98765"/>
    <lineage>
        <taxon>Eukaryota</taxon>
        <taxon>Fungi</taxon>
        <taxon>Dikarya</taxon>
        <taxon>Basidiomycota</taxon>
        <taxon>Agaricomycotina</taxon>
        <taxon>Agaricomycetes</taxon>
        <taxon>Polyporales</taxon>
        <taxon>Meruliaceae</taxon>
        <taxon>Hermanssonia</taxon>
    </lineage>
</organism>
<proteinExistence type="predicted"/>
<reference evidence="2 3" key="1">
    <citation type="submission" date="2018-02" db="EMBL/GenBank/DDBJ databases">
        <title>Genome sequence of the basidiomycete white-rot fungus Phlebia centrifuga.</title>
        <authorList>
            <person name="Granchi Z."/>
            <person name="Peng M."/>
            <person name="de Vries R.P."/>
            <person name="Hilden K."/>
            <person name="Makela M.R."/>
            <person name="Grigoriev I."/>
            <person name="Riley R."/>
        </authorList>
    </citation>
    <scope>NUCLEOTIDE SEQUENCE [LARGE SCALE GENOMIC DNA]</scope>
    <source>
        <strain evidence="2 3">FBCC195</strain>
    </source>
</reference>